<dbReference type="EMBL" id="CAJOBG010003125">
    <property type="protein sequence ID" value="CAF4046796.1"/>
    <property type="molecule type" value="Genomic_DNA"/>
</dbReference>
<evidence type="ECO:0000313" key="4">
    <source>
        <dbReference type="Proteomes" id="UP000663866"/>
    </source>
</evidence>
<dbReference type="Proteomes" id="UP000663842">
    <property type="component" value="Unassembled WGS sequence"/>
</dbReference>
<evidence type="ECO:0000313" key="3">
    <source>
        <dbReference type="EMBL" id="CAF4053297.1"/>
    </source>
</evidence>
<evidence type="ECO:0000313" key="2">
    <source>
        <dbReference type="EMBL" id="CAF4046796.1"/>
    </source>
</evidence>
<name>A0A819RS65_9BILA</name>
<keyword evidence="4" id="KW-1185">Reference proteome</keyword>
<dbReference type="AlphaFoldDB" id="A0A819RS65"/>
<feature type="non-terminal residue" evidence="2">
    <location>
        <position position="228"/>
    </location>
</feature>
<dbReference type="Proteomes" id="UP000663866">
    <property type="component" value="Unassembled WGS sequence"/>
</dbReference>
<feature type="region of interest" description="Disordered" evidence="1">
    <location>
        <begin position="114"/>
        <end position="228"/>
    </location>
</feature>
<proteinExistence type="predicted"/>
<feature type="compositionally biased region" description="Low complexity" evidence="1">
    <location>
        <begin position="114"/>
        <end position="123"/>
    </location>
</feature>
<feature type="compositionally biased region" description="Low complexity" evidence="1">
    <location>
        <begin position="192"/>
        <end position="215"/>
    </location>
</feature>
<gene>
    <name evidence="2" type="ORF">OVN521_LOCUS17736</name>
    <name evidence="3" type="ORF">UXM345_LOCUS19367</name>
</gene>
<dbReference type="EMBL" id="CAJOBF010002738">
    <property type="protein sequence ID" value="CAF4053297.1"/>
    <property type="molecule type" value="Genomic_DNA"/>
</dbReference>
<reference evidence="2" key="1">
    <citation type="submission" date="2021-02" db="EMBL/GenBank/DDBJ databases">
        <authorList>
            <person name="Nowell W R."/>
        </authorList>
    </citation>
    <scope>NUCLEOTIDE SEQUENCE</scope>
</reference>
<sequence length="228" mass="26754">RTSQGSLTAQRNFTGVTLERVSKKFNSRLQSSSQSKTVEIFKIDQPRPKPSIKGVHVDRVQSARRHFGMIFLRSLSSDNSNGSSLNSTDRSSDVHLGVPYNTINKTGLLYPSSPSYSFNQQSSATKFPRESLQRRQRLRLQQRQRQQQQQRRQLQQQRPQRQQRPPPPLQQPQRPQPRQQQQRQRPPPPLQQPQQPQLQQQRPQRQQPRQQPQQRRQPELQVSNNLNK</sequence>
<feature type="compositionally biased region" description="Low complexity" evidence="1">
    <location>
        <begin position="171"/>
        <end position="184"/>
    </location>
</feature>
<feature type="compositionally biased region" description="Low complexity" evidence="1">
    <location>
        <begin position="75"/>
        <end position="87"/>
    </location>
</feature>
<feature type="region of interest" description="Disordered" evidence="1">
    <location>
        <begin position="75"/>
        <end position="95"/>
    </location>
</feature>
<accession>A0A819RS65</accession>
<organism evidence="2 4">
    <name type="scientific">Rotaria magnacalcarata</name>
    <dbReference type="NCBI Taxonomy" id="392030"/>
    <lineage>
        <taxon>Eukaryota</taxon>
        <taxon>Metazoa</taxon>
        <taxon>Spiralia</taxon>
        <taxon>Gnathifera</taxon>
        <taxon>Rotifera</taxon>
        <taxon>Eurotatoria</taxon>
        <taxon>Bdelloidea</taxon>
        <taxon>Philodinida</taxon>
        <taxon>Philodinidae</taxon>
        <taxon>Rotaria</taxon>
    </lineage>
</organism>
<feature type="compositionally biased region" description="Low complexity" evidence="1">
    <location>
        <begin position="143"/>
        <end position="163"/>
    </location>
</feature>
<evidence type="ECO:0000256" key="1">
    <source>
        <dbReference type="SAM" id="MobiDB-lite"/>
    </source>
</evidence>
<comment type="caution">
    <text evidence="2">The sequence shown here is derived from an EMBL/GenBank/DDBJ whole genome shotgun (WGS) entry which is preliminary data.</text>
</comment>
<protein>
    <submittedName>
        <fullName evidence="2">Uncharacterized protein</fullName>
    </submittedName>
</protein>